<dbReference type="EMBL" id="JAJUBB010000002">
    <property type="protein sequence ID" value="MDD1780486.1"/>
    <property type="molecule type" value="Genomic_DNA"/>
</dbReference>
<evidence type="ECO:0000313" key="1">
    <source>
        <dbReference type="EMBL" id="MDD1780486.1"/>
    </source>
</evidence>
<accession>A0ABT5QHM5</accession>
<protein>
    <recommendedName>
        <fullName evidence="3">PAS domain-containing protein</fullName>
    </recommendedName>
</protein>
<gene>
    <name evidence="1" type="ORF">LRP49_04655</name>
</gene>
<name>A0ABT5QHM5_9GAMM</name>
<dbReference type="RefSeq" id="WP_274140552.1">
    <property type="nucleotide sequence ID" value="NZ_JAJUBB010000002.1"/>
</dbReference>
<evidence type="ECO:0000313" key="2">
    <source>
        <dbReference type="Proteomes" id="UP001149821"/>
    </source>
</evidence>
<comment type="caution">
    <text evidence="1">The sequence shown here is derived from an EMBL/GenBank/DDBJ whole genome shotgun (WGS) entry which is preliminary data.</text>
</comment>
<proteinExistence type="predicted"/>
<sequence length="314" mass="36260">MSHLPIDVMDDIECLKEQLYKTIPNMTLWYDVLRSIVLISGAEKAILTLRDKKDADLYFPKDVRVELQSPMFFGFSGKEIDEYIHHYQDIDPWTEVEANNPPIFPYALSTFVDREELIKTGFIEWLEPQGINDCAVLSVHTSRDHWVALNVFYDIEKPDIKRRVLDLLSAFQPLMAGVWEAGQQFRAKCATPDSLKYFIEQLCHPALIVNRHSEVIDRNREAESLLGSSEELISTQNNKFWLTNSTLRGLLYRANENIGSREFLPSSPPKEVIYHDKKRYTITLLESGEDILGEDKALRLISIENDTCLSPMYL</sequence>
<reference evidence="1" key="1">
    <citation type="submission" date="2021-12" db="EMBL/GenBank/DDBJ databases">
        <title>Enterovibrio ZSDZ35 sp. nov. and Enterovibrio ZSDZ42 sp. nov., isolated from coastal seawater in Qingdao.</title>
        <authorList>
            <person name="Zhang P."/>
        </authorList>
    </citation>
    <scope>NUCLEOTIDE SEQUENCE</scope>
    <source>
        <strain evidence="1">ZSDZ35</strain>
    </source>
</reference>
<dbReference type="Proteomes" id="UP001149821">
    <property type="component" value="Unassembled WGS sequence"/>
</dbReference>
<organism evidence="1 2">
    <name type="scientific">Enterovibrio qingdaonensis</name>
    <dbReference type="NCBI Taxonomy" id="2899818"/>
    <lineage>
        <taxon>Bacteria</taxon>
        <taxon>Pseudomonadati</taxon>
        <taxon>Pseudomonadota</taxon>
        <taxon>Gammaproteobacteria</taxon>
        <taxon>Vibrionales</taxon>
        <taxon>Vibrionaceae</taxon>
        <taxon>Enterovibrio</taxon>
    </lineage>
</organism>
<evidence type="ECO:0008006" key="3">
    <source>
        <dbReference type="Google" id="ProtNLM"/>
    </source>
</evidence>
<keyword evidence="2" id="KW-1185">Reference proteome</keyword>